<dbReference type="PANTHER" id="PTHR30399">
    <property type="entry name" value="UNCHARACTERIZED PROTEIN YGJP"/>
    <property type="match status" value="1"/>
</dbReference>
<sequence>MTLWLRRAAIDPEIELNGERVPIVLRQHKRARRLTLRLAPDGSEVRLTVPHWAPRAQAIAFAHARTDWLAQQHARIPRRAAPRPGGDVLLRGEALRIDWAETAPRTPRLADGALRVGGPIDGIEGRLRRWLEREALALVEADMYDYCTAAGLDPVPIALSRAQRRWGSCSDMSRIRINWRLVQAPDFVRRSVVAHEVAHLVHFDHSPAFHALLAHIYEGEIRTADGWLKQQGRSLYAAFG</sequence>
<reference evidence="2 3" key="1">
    <citation type="submission" date="2014-04" db="EMBL/GenBank/DDBJ databases">
        <title>A comprehensive comparison of genomes of Erythrobacter spp. Strains.</title>
        <authorList>
            <person name="Zheng Q."/>
        </authorList>
    </citation>
    <scope>NUCLEOTIDE SEQUENCE [LARGE SCALE GENOMIC DNA]</scope>
    <source>
        <strain evidence="2 3">DSM 8509</strain>
    </source>
</reference>
<gene>
    <name evidence="2" type="ORF">EH32_10670</name>
</gene>
<dbReference type="CDD" id="cd07344">
    <property type="entry name" value="M48_yhfN_like"/>
    <property type="match status" value="1"/>
</dbReference>
<proteinExistence type="predicted"/>
<dbReference type="InterPro" id="IPR053136">
    <property type="entry name" value="UTP_pyrophosphatase-like"/>
</dbReference>
<keyword evidence="2" id="KW-0378">Hydrolase</keyword>
<name>A0A074MK80_9SPHN</name>
<organism evidence="2 3">
    <name type="scientific">Erythrobacter litoralis</name>
    <dbReference type="NCBI Taxonomy" id="39960"/>
    <lineage>
        <taxon>Bacteria</taxon>
        <taxon>Pseudomonadati</taxon>
        <taxon>Pseudomonadota</taxon>
        <taxon>Alphaproteobacteria</taxon>
        <taxon>Sphingomonadales</taxon>
        <taxon>Erythrobacteraceae</taxon>
        <taxon>Erythrobacter/Porphyrobacter group</taxon>
        <taxon>Erythrobacter</taxon>
    </lineage>
</organism>
<dbReference type="GO" id="GO:0016787">
    <property type="term" value="F:hydrolase activity"/>
    <property type="evidence" value="ECO:0007669"/>
    <property type="project" value="UniProtKB-KW"/>
</dbReference>
<feature type="domain" description="YgjP-like metallopeptidase" evidence="1">
    <location>
        <begin position="33"/>
        <end position="230"/>
    </location>
</feature>
<dbReference type="KEGG" id="elq:Ga0102493_11442"/>
<dbReference type="Gene3D" id="3.30.2010.10">
    <property type="entry name" value="Metalloproteases ('zincins'), catalytic domain"/>
    <property type="match status" value="1"/>
</dbReference>
<evidence type="ECO:0000313" key="2">
    <source>
        <dbReference type="EMBL" id="KEO93185.1"/>
    </source>
</evidence>
<accession>A0A074MK80</accession>
<keyword evidence="3" id="KW-1185">Reference proteome</keyword>
<dbReference type="PANTHER" id="PTHR30399:SF1">
    <property type="entry name" value="UTP PYROPHOSPHATASE"/>
    <property type="match status" value="1"/>
</dbReference>
<dbReference type="EMBL" id="JMIX01000006">
    <property type="protein sequence ID" value="KEO93185.1"/>
    <property type="molecule type" value="Genomic_DNA"/>
</dbReference>
<dbReference type="InterPro" id="IPR002725">
    <property type="entry name" value="YgjP-like_metallopeptidase"/>
</dbReference>
<evidence type="ECO:0000259" key="1">
    <source>
        <dbReference type="Pfam" id="PF01863"/>
    </source>
</evidence>
<evidence type="ECO:0000313" key="3">
    <source>
        <dbReference type="Proteomes" id="UP000027866"/>
    </source>
</evidence>
<dbReference type="RefSeq" id="WP_034903059.1">
    <property type="nucleotide sequence ID" value="NZ_CP017057.1"/>
</dbReference>
<dbReference type="PATRIC" id="fig|39960.10.peg.2691"/>
<dbReference type="Proteomes" id="UP000027866">
    <property type="component" value="Unassembled WGS sequence"/>
</dbReference>
<comment type="caution">
    <text evidence="2">The sequence shown here is derived from an EMBL/GenBank/DDBJ whole genome shotgun (WGS) entry which is preliminary data.</text>
</comment>
<protein>
    <submittedName>
        <fullName evidence="2">Metal-dependent hydrolase</fullName>
    </submittedName>
</protein>
<dbReference type="Pfam" id="PF01863">
    <property type="entry name" value="YgjP-like"/>
    <property type="match status" value="1"/>
</dbReference>
<dbReference type="AlphaFoldDB" id="A0A074MK80"/>
<dbReference type="OrthoDB" id="9795402at2"/>